<evidence type="ECO:0000256" key="3">
    <source>
        <dbReference type="ARBA" id="ARBA00023002"/>
    </source>
</evidence>
<evidence type="ECO:0000313" key="7">
    <source>
        <dbReference type="EMBL" id="PNP53753.1"/>
    </source>
</evidence>
<gene>
    <name evidence="7" type="ORF">THARTR1_05877</name>
</gene>
<dbReference type="EMBL" id="MTYI01000074">
    <property type="protein sequence ID" value="PNP53753.1"/>
    <property type="molecule type" value="Genomic_DNA"/>
</dbReference>
<evidence type="ECO:0000259" key="6">
    <source>
        <dbReference type="PROSITE" id="PS51471"/>
    </source>
</evidence>
<dbReference type="InterPro" id="IPR026992">
    <property type="entry name" value="DIOX_N"/>
</dbReference>
<dbReference type="Pfam" id="PF14226">
    <property type="entry name" value="DIOX_N"/>
    <property type="match status" value="1"/>
</dbReference>
<dbReference type="Pfam" id="PF03171">
    <property type="entry name" value="2OG-FeII_Oxy"/>
    <property type="match status" value="1"/>
</dbReference>
<dbReference type="GO" id="GO:0044283">
    <property type="term" value="P:small molecule biosynthetic process"/>
    <property type="evidence" value="ECO:0007669"/>
    <property type="project" value="UniProtKB-ARBA"/>
</dbReference>
<dbReference type="PROSITE" id="PS51471">
    <property type="entry name" value="FE2OG_OXY"/>
    <property type="match status" value="1"/>
</dbReference>
<sequence>MGASHYTAEAKEAVSVEIPFDMPVIDYAGLCGSPEERAKWLDELDRGFQTYGFVYLSNSSIPEEMLEEAFEWSKRLFALPLEVKMKAKHPTYETPYSHRGYAPQGVGHTVQLLFDPDEIEKTKITAPEIKETFELGNSMPDSELVANNWIPEDDLPGFRAFHERWFVACTELSQSLQRCLGEALKLEDPDLLCKQESKYDAHISLMHYPEMLIEPLRSGTKHRLNAHSDYGSLTMLFQGLVGGLEVHDGEAYRPIVPKRGTIILNVGDMLERQTNGRWKSSLHRVVAPREIMMRDDFEPSGTVVDRYAIVYFCQPNADVLIDTLPGYEVAGKWKPNMIGDWDEKMTSLQWLHKRYTAEFH</sequence>
<dbReference type="Gene3D" id="2.60.120.330">
    <property type="entry name" value="B-lactam Antibiotic, Isopenicillin N Synthase, Chain"/>
    <property type="match status" value="1"/>
</dbReference>
<evidence type="ECO:0000256" key="1">
    <source>
        <dbReference type="ARBA" id="ARBA00008056"/>
    </source>
</evidence>
<organism evidence="7 8">
    <name type="scientific">Trichoderma harzianum</name>
    <name type="common">Hypocrea lixii</name>
    <dbReference type="NCBI Taxonomy" id="5544"/>
    <lineage>
        <taxon>Eukaryota</taxon>
        <taxon>Fungi</taxon>
        <taxon>Dikarya</taxon>
        <taxon>Ascomycota</taxon>
        <taxon>Pezizomycotina</taxon>
        <taxon>Sordariomycetes</taxon>
        <taxon>Hypocreomycetidae</taxon>
        <taxon>Hypocreales</taxon>
        <taxon>Hypocreaceae</taxon>
        <taxon>Trichoderma</taxon>
    </lineage>
</organism>
<comment type="caution">
    <text evidence="7">The sequence shown here is derived from an EMBL/GenBank/DDBJ whole genome shotgun (WGS) entry which is preliminary data.</text>
</comment>
<protein>
    <recommendedName>
        <fullName evidence="6">Fe2OG dioxygenase domain-containing protein</fullName>
    </recommendedName>
</protein>
<dbReference type="PRINTS" id="PR00682">
    <property type="entry name" value="IPNSYNTHASE"/>
</dbReference>
<dbReference type="InterPro" id="IPR005123">
    <property type="entry name" value="Oxoglu/Fe-dep_dioxygenase_dom"/>
</dbReference>
<evidence type="ECO:0000256" key="2">
    <source>
        <dbReference type="ARBA" id="ARBA00022723"/>
    </source>
</evidence>
<dbReference type="PANTHER" id="PTHR10209:SF881">
    <property type="entry name" value="FI07970P-RELATED"/>
    <property type="match status" value="1"/>
</dbReference>
<evidence type="ECO:0000313" key="8">
    <source>
        <dbReference type="Proteomes" id="UP000236290"/>
    </source>
</evidence>
<keyword evidence="3 5" id="KW-0560">Oxidoreductase</keyword>
<dbReference type="Proteomes" id="UP000236290">
    <property type="component" value="Unassembled WGS sequence"/>
</dbReference>
<dbReference type="InterPro" id="IPR027443">
    <property type="entry name" value="IPNS-like_sf"/>
</dbReference>
<dbReference type="PANTHER" id="PTHR10209">
    <property type="entry name" value="OXIDOREDUCTASE, 2OG-FE II OXYGENASE FAMILY PROTEIN"/>
    <property type="match status" value="1"/>
</dbReference>
<dbReference type="GO" id="GO:0046872">
    <property type="term" value="F:metal ion binding"/>
    <property type="evidence" value="ECO:0007669"/>
    <property type="project" value="UniProtKB-KW"/>
</dbReference>
<keyword evidence="2 5" id="KW-0479">Metal-binding</keyword>
<name>A0A2K0U7J8_TRIHA</name>
<proteinExistence type="inferred from homology"/>
<feature type="domain" description="Fe2OG dioxygenase" evidence="6">
    <location>
        <begin position="198"/>
        <end position="315"/>
    </location>
</feature>
<dbReference type="GO" id="GO:0016491">
    <property type="term" value="F:oxidoreductase activity"/>
    <property type="evidence" value="ECO:0007669"/>
    <property type="project" value="UniProtKB-KW"/>
</dbReference>
<reference evidence="7 8" key="1">
    <citation type="submission" date="2017-02" db="EMBL/GenBank/DDBJ databases">
        <title>Genomes of Trichoderma spp. with biocontrol activity.</title>
        <authorList>
            <person name="Gardiner D."/>
            <person name="Kazan K."/>
            <person name="Vos C."/>
            <person name="Harvey P."/>
        </authorList>
    </citation>
    <scope>NUCLEOTIDE SEQUENCE [LARGE SCALE GENOMIC DNA]</scope>
    <source>
        <strain evidence="7 8">Tr1</strain>
    </source>
</reference>
<accession>A0A2K0U7J8</accession>
<dbReference type="InterPro" id="IPR044861">
    <property type="entry name" value="IPNS-like_FE2OG_OXY"/>
</dbReference>
<keyword evidence="4 5" id="KW-0408">Iron</keyword>
<comment type="similarity">
    <text evidence="1 5">Belongs to the iron/ascorbate-dependent oxidoreductase family.</text>
</comment>
<dbReference type="AlphaFoldDB" id="A0A2K0U7J8"/>
<dbReference type="SUPFAM" id="SSF51197">
    <property type="entry name" value="Clavaminate synthase-like"/>
    <property type="match status" value="1"/>
</dbReference>
<evidence type="ECO:0000256" key="5">
    <source>
        <dbReference type="RuleBase" id="RU003682"/>
    </source>
</evidence>
<dbReference type="OrthoDB" id="288590at2759"/>
<evidence type="ECO:0000256" key="4">
    <source>
        <dbReference type="ARBA" id="ARBA00023004"/>
    </source>
</evidence>